<proteinExistence type="predicted"/>
<dbReference type="RefSeq" id="WP_183986779.1">
    <property type="nucleotide sequence ID" value="NZ_JACHHG010000006.1"/>
</dbReference>
<evidence type="ECO:0000256" key="1">
    <source>
        <dbReference type="SAM" id="SignalP"/>
    </source>
</evidence>
<comment type="caution">
    <text evidence="2">The sequence shown here is derived from an EMBL/GenBank/DDBJ whole genome shotgun (WGS) entry which is preliminary data.</text>
</comment>
<evidence type="ECO:0000313" key="2">
    <source>
        <dbReference type="EMBL" id="MBB6098388.1"/>
    </source>
</evidence>
<dbReference type="AlphaFoldDB" id="A0A841I229"/>
<feature type="chain" id="PRO_5032686173" description="DUF3352 domain-containing protein" evidence="1">
    <location>
        <begin position="22"/>
        <end position="554"/>
    </location>
</feature>
<keyword evidence="1" id="KW-0732">Signal</keyword>
<sequence length="554" mass="58987">MRTVLALTVTLAAAAITTASAATLTRYVPQDALMTLEVNDLPGTEQRLGGFAKELRALDLPGLFAELANEPAFKTQNPGDLIAREAVISLHWSPKATEPGVLLVSKPKAGADKAIANMLRRTVDAQKKSKSGTVRQYKEGRYSFYQSEGFAFGYANGVAYASSDANLLRGFLRRLGGGKEPGLSQSAAYASTMNTVGNGVIRAYLNFDAAGNTASALLSKTDFSREAREVVASLRTLGQFGANLAVTANGLESSSVLTPNPKGSDKALYNLLLLPPQPLVSAAALPASAETFGFGRMDLPAFVRYMDTWFTKLGGRGTPGLTEMARQNLGIDLQSALLGWVGQEYAVVTFPQAAGAPRKSSSATDPFADLQGFAFYLSAKNPAAASSGLDSLFGKLIEMTAGEEDAPKLRSLTVAGVPAKALETEDFGIFYAIKGNYVTFTFSEADLGKALADGPRLADSAAFRNAIARFPKSVQALQYGGAPMLQTREAIRQQLTLALSSAGDNLTGAQQTRLINRFTTFIDAFQRRLGSQAGYTTVENGKLVTRSYQNINWK</sequence>
<evidence type="ECO:0000313" key="3">
    <source>
        <dbReference type="Proteomes" id="UP000569951"/>
    </source>
</evidence>
<gene>
    <name evidence="2" type="ORF">HNR42_001822</name>
</gene>
<dbReference type="Proteomes" id="UP000569951">
    <property type="component" value="Unassembled WGS sequence"/>
</dbReference>
<dbReference type="EMBL" id="JACHHG010000006">
    <property type="protein sequence ID" value="MBB6098388.1"/>
    <property type="molecule type" value="Genomic_DNA"/>
</dbReference>
<accession>A0A841I229</accession>
<protein>
    <recommendedName>
        <fullName evidence="4">DUF3352 domain-containing protein</fullName>
    </recommendedName>
</protein>
<feature type="signal peptide" evidence="1">
    <location>
        <begin position="1"/>
        <end position="21"/>
    </location>
</feature>
<name>A0A841I229_9DEIO</name>
<reference evidence="2 3" key="1">
    <citation type="submission" date="2020-08" db="EMBL/GenBank/DDBJ databases">
        <title>Genomic Encyclopedia of Type Strains, Phase IV (KMG-IV): sequencing the most valuable type-strain genomes for metagenomic binning, comparative biology and taxonomic classification.</title>
        <authorList>
            <person name="Goeker M."/>
        </authorList>
    </citation>
    <scope>NUCLEOTIDE SEQUENCE [LARGE SCALE GENOMIC DNA]</scope>
    <source>
        <strain evidence="2 3">DSM 21458</strain>
    </source>
</reference>
<organism evidence="2 3">
    <name type="scientific">Deinobacterium chartae</name>
    <dbReference type="NCBI Taxonomy" id="521158"/>
    <lineage>
        <taxon>Bacteria</taxon>
        <taxon>Thermotogati</taxon>
        <taxon>Deinococcota</taxon>
        <taxon>Deinococci</taxon>
        <taxon>Deinococcales</taxon>
        <taxon>Deinococcaceae</taxon>
        <taxon>Deinobacterium</taxon>
    </lineage>
</organism>
<evidence type="ECO:0008006" key="4">
    <source>
        <dbReference type="Google" id="ProtNLM"/>
    </source>
</evidence>
<keyword evidence="3" id="KW-1185">Reference proteome</keyword>